<dbReference type="InterPro" id="IPR036086">
    <property type="entry name" value="ParB/Sulfiredoxin_sf"/>
</dbReference>
<feature type="non-terminal residue" evidence="2">
    <location>
        <position position="1"/>
    </location>
</feature>
<dbReference type="GO" id="GO:0005694">
    <property type="term" value="C:chromosome"/>
    <property type="evidence" value="ECO:0007669"/>
    <property type="project" value="TreeGrafter"/>
</dbReference>
<gene>
    <name evidence="2" type="ORF">LCGC14_3165030</name>
</gene>
<evidence type="ECO:0000313" key="2">
    <source>
        <dbReference type="EMBL" id="KKK45723.1"/>
    </source>
</evidence>
<dbReference type="PANTHER" id="PTHR33375">
    <property type="entry name" value="CHROMOSOME-PARTITIONING PROTEIN PARB-RELATED"/>
    <property type="match status" value="1"/>
</dbReference>
<dbReference type="PANTHER" id="PTHR33375:SF1">
    <property type="entry name" value="CHROMOSOME-PARTITIONING PROTEIN PARB-RELATED"/>
    <property type="match status" value="1"/>
</dbReference>
<dbReference type="Pfam" id="PF02195">
    <property type="entry name" value="ParB_N"/>
    <property type="match status" value="1"/>
</dbReference>
<dbReference type="InterPro" id="IPR050336">
    <property type="entry name" value="Chromosome_partition/occlusion"/>
</dbReference>
<reference evidence="2" key="1">
    <citation type="journal article" date="2015" name="Nature">
        <title>Complex archaea that bridge the gap between prokaryotes and eukaryotes.</title>
        <authorList>
            <person name="Spang A."/>
            <person name="Saw J.H."/>
            <person name="Jorgensen S.L."/>
            <person name="Zaremba-Niedzwiedzka K."/>
            <person name="Martijn J."/>
            <person name="Lind A.E."/>
            <person name="van Eijk R."/>
            <person name="Schleper C."/>
            <person name="Guy L."/>
            <person name="Ettema T.J."/>
        </authorList>
    </citation>
    <scope>NUCLEOTIDE SEQUENCE</scope>
</reference>
<dbReference type="EMBL" id="LAZR01070066">
    <property type="protein sequence ID" value="KKK45723.1"/>
    <property type="molecule type" value="Genomic_DNA"/>
</dbReference>
<protein>
    <recommendedName>
        <fullName evidence="1">ParB-like N-terminal domain-containing protein</fullName>
    </recommendedName>
</protein>
<organism evidence="2">
    <name type="scientific">marine sediment metagenome</name>
    <dbReference type="NCBI Taxonomy" id="412755"/>
    <lineage>
        <taxon>unclassified sequences</taxon>
        <taxon>metagenomes</taxon>
        <taxon>ecological metagenomes</taxon>
    </lineage>
</organism>
<sequence>KVGLIEPIVVRALDNNKYEVVCGMRRYYALKDLKIGEVECSVKKLTDIEAIDIAFLENLQREELTSIEEGILYLTRLKLEEDFLKIYATGVNKIAERI</sequence>
<dbReference type="GO" id="GO:0007059">
    <property type="term" value="P:chromosome segregation"/>
    <property type="evidence" value="ECO:0007669"/>
    <property type="project" value="TreeGrafter"/>
</dbReference>
<proteinExistence type="predicted"/>
<accession>A0A0F8VMY1</accession>
<evidence type="ECO:0000259" key="1">
    <source>
        <dbReference type="Pfam" id="PF02195"/>
    </source>
</evidence>
<dbReference type="GO" id="GO:0003677">
    <property type="term" value="F:DNA binding"/>
    <property type="evidence" value="ECO:0007669"/>
    <property type="project" value="InterPro"/>
</dbReference>
<dbReference type="InterPro" id="IPR004437">
    <property type="entry name" value="ParB/RepB/Spo0J"/>
</dbReference>
<comment type="caution">
    <text evidence="2">The sequence shown here is derived from an EMBL/GenBank/DDBJ whole genome shotgun (WGS) entry which is preliminary data.</text>
</comment>
<name>A0A0F8VMY1_9ZZZZ</name>
<dbReference type="NCBIfam" id="TIGR00180">
    <property type="entry name" value="parB_part"/>
    <property type="match status" value="1"/>
</dbReference>
<dbReference type="Gene3D" id="3.90.1530.10">
    <property type="entry name" value="Conserved hypothetical protein from pyrococcus furiosus pfu- 392566-001, ParB domain"/>
    <property type="match status" value="1"/>
</dbReference>
<dbReference type="SUPFAM" id="SSF110849">
    <property type="entry name" value="ParB/Sulfiredoxin"/>
    <property type="match status" value="1"/>
</dbReference>
<feature type="domain" description="ParB-like N-terminal" evidence="1">
    <location>
        <begin position="2"/>
        <end position="59"/>
    </location>
</feature>
<dbReference type="InterPro" id="IPR003115">
    <property type="entry name" value="ParB_N"/>
</dbReference>
<dbReference type="AlphaFoldDB" id="A0A0F8VMY1"/>